<dbReference type="GO" id="GO:0005886">
    <property type="term" value="C:plasma membrane"/>
    <property type="evidence" value="ECO:0007669"/>
    <property type="project" value="UniProtKB-SubCell"/>
</dbReference>
<dbReference type="Proteomes" id="UP000054976">
    <property type="component" value="Unassembled WGS sequence"/>
</dbReference>
<feature type="transmembrane region" description="Helical" evidence="9">
    <location>
        <begin position="17"/>
        <end position="41"/>
    </location>
</feature>
<dbReference type="STRING" id="86166.TAGGR_1402"/>
<dbReference type="PRINTS" id="PR00952">
    <property type="entry name" value="TYPE3IMQPROT"/>
</dbReference>
<evidence type="ECO:0000256" key="8">
    <source>
        <dbReference type="ARBA" id="ARBA00023143"/>
    </source>
</evidence>
<dbReference type="InterPro" id="IPR006305">
    <property type="entry name" value="FliQ"/>
</dbReference>
<keyword evidence="7 9" id="KW-0472">Membrane</keyword>
<dbReference type="RefSeq" id="WP_059175692.1">
    <property type="nucleotide sequence ID" value="NZ_BCNO01000001.1"/>
</dbReference>
<evidence type="ECO:0000256" key="6">
    <source>
        <dbReference type="ARBA" id="ARBA00022989"/>
    </source>
</evidence>
<keyword evidence="11" id="KW-1185">Reference proteome</keyword>
<proteinExistence type="inferred from homology"/>
<dbReference type="EMBL" id="BCNO01000001">
    <property type="protein sequence ID" value="GAQ94223.1"/>
    <property type="molecule type" value="Genomic_DNA"/>
</dbReference>
<protein>
    <recommendedName>
        <fullName evidence="3 9">Flagellar biosynthetic protein FliQ</fullName>
    </recommendedName>
</protein>
<gene>
    <name evidence="9" type="primary">fliQ</name>
    <name evidence="10" type="ORF">TAGGR_1402</name>
</gene>
<keyword evidence="10" id="KW-0966">Cell projection</keyword>
<dbReference type="OrthoDB" id="9806440at2"/>
<keyword evidence="6 9" id="KW-1133">Transmembrane helix</keyword>
<dbReference type="NCBIfam" id="TIGR01402">
    <property type="entry name" value="fliQ"/>
    <property type="match status" value="1"/>
</dbReference>
<keyword evidence="10" id="KW-0282">Flagellum</keyword>
<comment type="caution">
    <text evidence="10">The sequence shown here is derived from an EMBL/GenBank/DDBJ whole genome shotgun (WGS) entry which is preliminary data.</text>
</comment>
<dbReference type="GO" id="GO:0009306">
    <property type="term" value="P:protein secretion"/>
    <property type="evidence" value="ECO:0007669"/>
    <property type="project" value="InterPro"/>
</dbReference>
<keyword evidence="5 9" id="KW-0812">Transmembrane</keyword>
<evidence type="ECO:0000256" key="7">
    <source>
        <dbReference type="ARBA" id="ARBA00023136"/>
    </source>
</evidence>
<dbReference type="AlphaFoldDB" id="A0A0U9HUZ2"/>
<keyword evidence="8 9" id="KW-0975">Bacterial flagellum</keyword>
<dbReference type="GO" id="GO:0009425">
    <property type="term" value="C:bacterial-type flagellum basal body"/>
    <property type="evidence" value="ECO:0007669"/>
    <property type="project" value="UniProtKB-SubCell"/>
</dbReference>
<comment type="function">
    <text evidence="9">Role in flagellar biosynthesis.</text>
</comment>
<dbReference type="PIRSF" id="PIRSF004669">
    <property type="entry name" value="FliQ"/>
    <property type="match status" value="1"/>
</dbReference>
<dbReference type="Pfam" id="PF01313">
    <property type="entry name" value="Bac_export_3"/>
    <property type="match status" value="1"/>
</dbReference>
<evidence type="ECO:0000256" key="4">
    <source>
        <dbReference type="ARBA" id="ARBA00022475"/>
    </source>
</evidence>
<comment type="subcellular location">
    <subcellularLocation>
        <location evidence="1 9">Cell membrane</location>
        <topology evidence="1">Multi-pass membrane protein</topology>
    </subcellularLocation>
    <subcellularLocation>
        <location evidence="9">Bacterial flagellum basal body</location>
    </subcellularLocation>
</comment>
<sequence>MTVEFLNYISKQTFETILLVGGPVLFVSLIVGLLIGLFQAITQLQEMTISFVPKVIAVFLTILLTIPWIVNIMTKFTRGIFENLPLYVK</sequence>
<evidence type="ECO:0000256" key="3">
    <source>
        <dbReference type="ARBA" id="ARBA00021718"/>
    </source>
</evidence>
<organism evidence="10 11">
    <name type="scientific">Thermodesulfovibrio aggregans</name>
    <dbReference type="NCBI Taxonomy" id="86166"/>
    <lineage>
        <taxon>Bacteria</taxon>
        <taxon>Pseudomonadati</taxon>
        <taxon>Nitrospirota</taxon>
        <taxon>Thermodesulfovibrionia</taxon>
        <taxon>Thermodesulfovibrionales</taxon>
        <taxon>Thermodesulfovibrionaceae</taxon>
        <taxon>Thermodesulfovibrio</taxon>
    </lineage>
</organism>
<dbReference type="GO" id="GO:0044780">
    <property type="term" value="P:bacterial-type flagellum assembly"/>
    <property type="evidence" value="ECO:0007669"/>
    <property type="project" value="InterPro"/>
</dbReference>
<feature type="transmembrane region" description="Helical" evidence="9">
    <location>
        <begin position="47"/>
        <end position="70"/>
    </location>
</feature>
<dbReference type="PANTHER" id="PTHR34040">
    <property type="entry name" value="FLAGELLAR BIOSYNTHETIC PROTEIN FLIQ"/>
    <property type="match status" value="1"/>
</dbReference>
<evidence type="ECO:0000256" key="2">
    <source>
        <dbReference type="ARBA" id="ARBA00006156"/>
    </source>
</evidence>
<evidence type="ECO:0000313" key="10">
    <source>
        <dbReference type="EMBL" id="GAQ94223.1"/>
    </source>
</evidence>
<dbReference type="PANTHER" id="PTHR34040:SF2">
    <property type="entry name" value="FLAGELLAR BIOSYNTHETIC PROTEIN FLIQ"/>
    <property type="match status" value="1"/>
</dbReference>
<evidence type="ECO:0000313" key="11">
    <source>
        <dbReference type="Proteomes" id="UP000054976"/>
    </source>
</evidence>
<dbReference type="InterPro" id="IPR002191">
    <property type="entry name" value="Bac_export_3"/>
</dbReference>
<accession>A0A0U9HUZ2</accession>
<evidence type="ECO:0000256" key="5">
    <source>
        <dbReference type="ARBA" id="ARBA00022692"/>
    </source>
</evidence>
<keyword evidence="10" id="KW-0969">Cilium</keyword>
<evidence type="ECO:0000256" key="9">
    <source>
        <dbReference type="RuleBase" id="RU364090"/>
    </source>
</evidence>
<comment type="similarity">
    <text evidence="2 9">Belongs to the FliQ/MopD/SpaQ family.</text>
</comment>
<keyword evidence="4 9" id="KW-1003">Cell membrane</keyword>
<name>A0A0U9HUZ2_9BACT</name>
<evidence type="ECO:0000256" key="1">
    <source>
        <dbReference type="ARBA" id="ARBA00004651"/>
    </source>
</evidence>
<reference evidence="11" key="1">
    <citation type="submission" date="2016-01" db="EMBL/GenBank/DDBJ databases">
        <title>Draft genome sequence of Thermodesulfovibrio aggregans strain TGE-P1.</title>
        <authorList>
            <person name="Sekiguchi Y."/>
            <person name="Ohashi A."/>
            <person name="Matsuura N."/>
            <person name="Tourlousse M.D."/>
        </authorList>
    </citation>
    <scope>NUCLEOTIDE SEQUENCE [LARGE SCALE GENOMIC DNA]</scope>
    <source>
        <strain evidence="11">TGE-P1</strain>
    </source>
</reference>